<evidence type="ECO:0000256" key="3">
    <source>
        <dbReference type="ARBA" id="ARBA00023284"/>
    </source>
</evidence>
<dbReference type="InterPro" id="IPR036249">
    <property type="entry name" value="Thioredoxin-like_sf"/>
</dbReference>
<reference evidence="6" key="1">
    <citation type="journal article" date="2016" name="Nat. Genet.">
        <title>A high-quality carrot genome assembly provides new insights into carotenoid accumulation and asterid genome evolution.</title>
        <authorList>
            <person name="Iorizzo M."/>
            <person name="Ellison S."/>
            <person name="Senalik D."/>
            <person name="Zeng P."/>
            <person name="Satapoomin P."/>
            <person name="Huang J."/>
            <person name="Bowman M."/>
            <person name="Iovene M."/>
            <person name="Sanseverino W."/>
            <person name="Cavagnaro P."/>
            <person name="Yildiz M."/>
            <person name="Macko-Podgorni A."/>
            <person name="Moranska E."/>
            <person name="Grzebelus E."/>
            <person name="Grzebelus D."/>
            <person name="Ashrafi H."/>
            <person name="Zheng Z."/>
            <person name="Cheng S."/>
            <person name="Spooner D."/>
            <person name="Van Deynze A."/>
            <person name="Simon P."/>
        </authorList>
    </citation>
    <scope>NUCLEOTIDE SEQUENCE</scope>
    <source>
        <tissue evidence="6">Leaf</tissue>
    </source>
</reference>
<dbReference type="PANTHER" id="PTHR10438">
    <property type="entry name" value="THIOREDOXIN"/>
    <property type="match status" value="1"/>
</dbReference>
<dbReference type="AlphaFoldDB" id="A0AAF0WHB2"/>
<keyword evidence="3" id="KW-0676">Redox-active center</keyword>
<organism evidence="6 7">
    <name type="scientific">Daucus carota subsp. sativus</name>
    <name type="common">Carrot</name>
    <dbReference type="NCBI Taxonomy" id="79200"/>
    <lineage>
        <taxon>Eukaryota</taxon>
        <taxon>Viridiplantae</taxon>
        <taxon>Streptophyta</taxon>
        <taxon>Embryophyta</taxon>
        <taxon>Tracheophyta</taxon>
        <taxon>Spermatophyta</taxon>
        <taxon>Magnoliopsida</taxon>
        <taxon>eudicotyledons</taxon>
        <taxon>Gunneridae</taxon>
        <taxon>Pentapetalae</taxon>
        <taxon>asterids</taxon>
        <taxon>campanulids</taxon>
        <taxon>Apiales</taxon>
        <taxon>Apiaceae</taxon>
        <taxon>Apioideae</taxon>
        <taxon>Scandiceae</taxon>
        <taxon>Daucinae</taxon>
        <taxon>Daucus</taxon>
        <taxon>Daucus sect. Daucus</taxon>
    </lineage>
</organism>
<accession>A0AAF0WHB2</accession>
<dbReference type="InterPro" id="IPR013766">
    <property type="entry name" value="Thioredoxin_domain"/>
</dbReference>
<dbReference type="PROSITE" id="PS51352">
    <property type="entry name" value="THIOREDOXIN_2"/>
    <property type="match status" value="1"/>
</dbReference>
<keyword evidence="1" id="KW-0249">Electron transport</keyword>
<protein>
    <recommendedName>
        <fullName evidence="5">Thioredoxin domain-containing protein</fullName>
    </recommendedName>
</protein>
<evidence type="ECO:0000313" key="7">
    <source>
        <dbReference type="Proteomes" id="UP000077755"/>
    </source>
</evidence>
<feature type="domain" description="Thioredoxin" evidence="5">
    <location>
        <begin position="48"/>
        <end position="185"/>
    </location>
</feature>
<dbReference type="CDD" id="cd02947">
    <property type="entry name" value="TRX_family"/>
    <property type="match status" value="1"/>
</dbReference>
<dbReference type="EMBL" id="CP093344">
    <property type="protein sequence ID" value="WOG89547.1"/>
    <property type="molecule type" value="Genomic_DNA"/>
</dbReference>
<dbReference type="Proteomes" id="UP000077755">
    <property type="component" value="Chromosome 2"/>
</dbReference>
<feature type="region of interest" description="Disordered" evidence="4">
    <location>
        <begin position="27"/>
        <end position="54"/>
    </location>
</feature>
<evidence type="ECO:0000256" key="2">
    <source>
        <dbReference type="ARBA" id="ARBA00023157"/>
    </source>
</evidence>
<sequence>MRGISGIRRLVNTRNIRQLSSSSILPKTKTLASSSSSSSSPALRASPQSVTHPRPSFHFPPFSYRNYSSSSAGPSNIVMVESEEQFNSSMRKVKDNSQPAIYYFTAVWCPPCKLLSPIIGQLSEKYPHVTTYKVDIDHKELGNVLSKLDINSVPRLHFFHNGEKASEVVGADVERIKDTMEKLYK</sequence>
<keyword evidence="1" id="KW-0813">Transport</keyword>
<gene>
    <name evidence="6" type="ORF">DCAR_0208785</name>
</gene>
<dbReference type="KEGG" id="dcr:108206128"/>
<evidence type="ECO:0000256" key="1">
    <source>
        <dbReference type="ARBA" id="ARBA00022982"/>
    </source>
</evidence>
<dbReference type="SUPFAM" id="SSF52833">
    <property type="entry name" value="Thioredoxin-like"/>
    <property type="match status" value="1"/>
</dbReference>
<evidence type="ECO:0000256" key="4">
    <source>
        <dbReference type="SAM" id="MobiDB-lite"/>
    </source>
</evidence>
<dbReference type="Gene3D" id="3.40.30.10">
    <property type="entry name" value="Glutaredoxin"/>
    <property type="match status" value="1"/>
</dbReference>
<reference evidence="6" key="2">
    <citation type="submission" date="2022-03" db="EMBL/GenBank/DDBJ databases">
        <title>Draft title - Genomic analysis of global carrot germplasm unveils the trajectory of domestication and the origin of high carotenoid orange carrot.</title>
        <authorList>
            <person name="Iorizzo M."/>
            <person name="Ellison S."/>
            <person name="Senalik D."/>
            <person name="Macko-Podgorni A."/>
            <person name="Grzebelus D."/>
            <person name="Bostan H."/>
            <person name="Rolling W."/>
            <person name="Curaba J."/>
            <person name="Simon P."/>
        </authorList>
    </citation>
    <scope>NUCLEOTIDE SEQUENCE</scope>
    <source>
        <tissue evidence="6">Leaf</tissue>
    </source>
</reference>
<evidence type="ECO:0000313" key="6">
    <source>
        <dbReference type="EMBL" id="WOG89547.1"/>
    </source>
</evidence>
<name>A0AAF0WHB2_DAUCS</name>
<dbReference type="PANTHER" id="PTHR10438:SF405">
    <property type="entry name" value="THIOREDOXIN DOMAIN-CONTAINING PROTEIN"/>
    <property type="match status" value="1"/>
</dbReference>
<dbReference type="Pfam" id="PF00085">
    <property type="entry name" value="Thioredoxin"/>
    <property type="match status" value="1"/>
</dbReference>
<keyword evidence="7" id="KW-1185">Reference proteome</keyword>
<dbReference type="FunFam" id="3.40.30.10:FF:000245">
    <property type="entry name" value="Thioredoxin"/>
    <property type="match status" value="1"/>
</dbReference>
<dbReference type="InterPro" id="IPR050620">
    <property type="entry name" value="Thioredoxin_H-type-like"/>
</dbReference>
<evidence type="ECO:0000259" key="5">
    <source>
        <dbReference type="PROSITE" id="PS51352"/>
    </source>
</evidence>
<proteinExistence type="predicted"/>
<keyword evidence="2" id="KW-1015">Disulfide bond</keyword>